<keyword evidence="4" id="KW-1185">Reference proteome</keyword>
<gene>
    <name evidence="3" type="ORF">TH606_00910</name>
</gene>
<name>A0A177E9S3_9BACT</name>
<dbReference type="EMBL" id="LSFI01000003">
    <property type="protein sequence ID" value="OAG28548.1"/>
    <property type="molecule type" value="Genomic_DNA"/>
</dbReference>
<dbReference type="InterPro" id="IPR005537">
    <property type="entry name" value="RAMP_III_fam"/>
</dbReference>
<reference evidence="3 4" key="1">
    <citation type="submission" date="2016-02" db="EMBL/GenBank/DDBJ databases">
        <title>Draft genome sequence of Thermodesulfatator sp. S606.</title>
        <authorList>
            <person name="Lai Q."/>
            <person name="Cao J."/>
            <person name="Dupont S."/>
            <person name="Shao Z."/>
            <person name="Jebbar M."/>
            <person name="Alain K."/>
        </authorList>
    </citation>
    <scope>NUCLEOTIDE SEQUENCE [LARGE SCALE GENOMIC DNA]</scope>
    <source>
        <strain evidence="3 4">S606</strain>
    </source>
</reference>
<dbReference type="GO" id="GO:0051607">
    <property type="term" value="P:defense response to virus"/>
    <property type="evidence" value="ECO:0007669"/>
    <property type="project" value="UniProtKB-KW"/>
</dbReference>
<evidence type="ECO:0000259" key="2">
    <source>
        <dbReference type="Pfam" id="PF03787"/>
    </source>
</evidence>
<organism evidence="3 4">
    <name type="scientific">Thermodesulfatator autotrophicus</name>
    <dbReference type="NCBI Taxonomy" id="1795632"/>
    <lineage>
        <taxon>Bacteria</taxon>
        <taxon>Pseudomonadati</taxon>
        <taxon>Thermodesulfobacteriota</taxon>
        <taxon>Thermodesulfobacteria</taxon>
        <taxon>Thermodesulfobacteriales</taxon>
        <taxon>Thermodesulfatatoraceae</taxon>
        <taxon>Thermodesulfatator</taxon>
    </lineage>
</organism>
<protein>
    <recommendedName>
        <fullName evidence="2">CRISPR type III-associated protein domain-containing protein</fullName>
    </recommendedName>
</protein>
<dbReference type="AlphaFoldDB" id="A0A177E9S3"/>
<keyword evidence="1" id="KW-0051">Antiviral defense</keyword>
<dbReference type="STRING" id="1795632.TH606_00910"/>
<accession>A0A177E9S3</accession>
<evidence type="ECO:0000256" key="1">
    <source>
        <dbReference type="ARBA" id="ARBA00023118"/>
    </source>
</evidence>
<evidence type="ECO:0000313" key="4">
    <source>
        <dbReference type="Proteomes" id="UP000076964"/>
    </source>
</evidence>
<sequence length="305" mass="34481">MSFVHYRIVLRLLSPLHIGKRKYRNLMETREYVPGRTLWGALTARITRDYFGGRPEFYERVGRFLMENFRFGYLWPSLDGETPYFPWEHNDFDYLFKFSYMGQPIDYGKKSTEEGMLHEVEFIGPKTRKDQQVYFVGDLWIKSSLNSHSDAIINSVKLEDNDALFRKENGEESSLSSVLSTFQLGAERGYGWGRVQCERIFKVNNGSAIGGIAVQIVNDAVVLTFPKSSHLTAHALATEWNGLTSISSDKLIGLIEPFTGYEFKGSFGLISPTICYLPGSKATDSLSVTIGYYGLLSCSLDSPSS</sequence>
<feature type="domain" description="CRISPR type III-associated protein" evidence="2">
    <location>
        <begin position="10"/>
        <end position="195"/>
    </location>
</feature>
<dbReference type="Pfam" id="PF03787">
    <property type="entry name" value="RAMPs"/>
    <property type="match status" value="1"/>
</dbReference>
<dbReference type="OrthoDB" id="47284at2"/>
<dbReference type="RefSeq" id="WP_068540656.1">
    <property type="nucleotide sequence ID" value="NZ_LSFI01000003.1"/>
</dbReference>
<proteinExistence type="predicted"/>
<evidence type="ECO:0000313" key="3">
    <source>
        <dbReference type="EMBL" id="OAG28548.1"/>
    </source>
</evidence>
<dbReference type="Proteomes" id="UP000076964">
    <property type="component" value="Unassembled WGS sequence"/>
</dbReference>
<comment type="caution">
    <text evidence="3">The sequence shown here is derived from an EMBL/GenBank/DDBJ whole genome shotgun (WGS) entry which is preliminary data.</text>
</comment>